<dbReference type="InParanoid" id="A0A2S8SVE7"/>
<evidence type="ECO:0000256" key="7">
    <source>
        <dbReference type="HAMAP-Rule" id="MF_01894"/>
    </source>
</evidence>
<dbReference type="GO" id="GO:0006260">
    <property type="term" value="P:DNA replication"/>
    <property type="evidence" value="ECO:0007669"/>
    <property type="project" value="UniProtKB-UniRule"/>
</dbReference>
<dbReference type="OrthoDB" id="9808768at2"/>
<dbReference type="GO" id="GO:0003677">
    <property type="term" value="F:DNA binding"/>
    <property type="evidence" value="ECO:0007669"/>
    <property type="project" value="UniProtKB-UniRule"/>
</dbReference>
<feature type="coiled-coil region" evidence="7">
    <location>
        <begin position="878"/>
        <end position="947"/>
    </location>
</feature>
<dbReference type="InterPro" id="IPR010935">
    <property type="entry name" value="SMC_hinge"/>
</dbReference>
<dbReference type="Pfam" id="PF02463">
    <property type="entry name" value="SMC_N"/>
    <property type="match status" value="1"/>
</dbReference>
<dbReference type="FunCoup" id="A0A2S8SVE7">
    <property type="interactions" value="381"/>
</dbReference>
<organism evidence="9 10">
    <name type="scientific">Abditibacterium utsteinense</name>
    <dbReference type="NCBI Taxonomy" id="1960156"/>
    <lineage>
        <taxon>Bacteria</taxon>
        <taxon>Pseudomonadati</taxon>
        <taxon>Abditibacteriota</taxon>
        <taxon>Abditibacteriia</taxon>
        <taxon>Abditibacteriales</taxon>
        <taxon>Abditibacteriaceae</taxon>
        <taxon>Abditibacterium</taxon>
    </lineage>
</organism>
<comment type="subcellular location">
    <subcellularLocation>
        <location evidence="1 7">Cytoplasm</location>
    </subcellularLocation>
</comment>
<dbReference type="GO" id="GO:0007059">
    <property type="term" value="P:chromosome segregation"/>
    <property type="evidence" value="ECO:0007669"/>
    <property type="project" value="UniProtKB-UniRule"/>
</dbReference>
<gene>
    <name evidence="7" type="primary">smc</name>
    <name evidence="9" type="ORF">B1R32_10334</name>
</gene>
<dbReference type="InterPro" id="IPR010989">
    <property type="entry name" value="SNARE"/>
</dbReference>
<dbReference type="InterPro" id="IPR027417">
    <property type="entry name" value="P-loop_NTPase"/>
</dbReference>
<dbReference type="PANTHER" id="PTHR43977">
    <property type="entry name" value="STRUCTURAL MAINTENANCE OF CHROMOSOMES PROTEIN 3"/>
    <property type="match status" value="1"/>
</dbReference>
<dbReference type="GO" id="GO:0005694">
    <property type="term" value="C:chromosome"/>
    <property type="evidence" value="ECO:0007669"/>
    <property type="project" value="InterPro"/>
</dbReference>
<dbReference type="GO" id="GO:0007062">
    <property type="term" value="P:sister chromatid cohesion"/>
    <property type="evidence" value="ECO:0007669"/>
    <property type="project" value="InterPro"/>
</dbReference>
<dbReference type="PIRSF" id="PIRSF005719">
    <property type="entry name" value="SMC"/>
    <property type="match status" value="1"/>
</dbReference>
<dbReference type="HAMAP" id="MF_01894">
    <property type="entry name" value="Smc_prok"/>
    <property type="match status" value="1"/>
</dbReference>
<dbReference type="InterPro" id="IPR036277">
    <property type="entry name" value="SMC_hinge_sf"/>
</dbReference>
<feature type="coiled-coil region" evidence="7">
    <location>
        <begin position="419"/>
        <end position="484"/>
    </location>
</feature>
<keyword evidence="6 7" id="KW-0238">DNA-binding</keyword>
<proteinExistence type="inferred from homology"/>
<comment type="similarity">
    <text evidence="7">Belongs to the SMC family.</text>
</comment>
<evidence type="ECO:0000256" key="5">
    <source>
        <dbReference type="ARBA" id="ARBA00023054"/>
    </source>
</evidence>
<keyword evidence="4 7" id="KW-0067">ATP-binding</keyword>
<evidence type="ECO:0000256" key="3">
    <source>
        <dbReference type="ARBA" id="ARBA00022741"/>
    </source>
</evidence>
<dbReference type="Pfam" id="PF06470">
    <property type="entry name" value="SMC_hinge"/>
    <property type="match status" value="1"/>
</dbReference>
<comment type="subunit">
    <text evidence="7">Homodimer.</text>
</comment>
<evidence type="ECO:0000313" key="9">
    <source>
        <dbReference type="EMBL" id="PQV64767.1"/>
    </source>
</evidence>
<dbReference type="RefSeq" id="WP_157947515.1">
    <property type="nucleotide sequence ID" value="NZ_NIGF01000003.1"/>
</dbReference>
<dbReference type="GO" id="GO:0016192">
    <property type="term" value="P:vesicle-mediated transport"/>
    <property type="evidence" value="ECO:0007669"/>
    <property type="project" value="InterPro"/>
</dbReference>
<dbReference type="Gene3D" id="3.40.50.300">
    <property type="entry name" value="P-loop containing nucleotide triphosphate hydrolases"/>
    <property type="match status" value="2"/>
</dbReference>
<dbReference type="SMART" id="SM00968">
    <property type="entry name" value="SMC_hinge"/>
    <property type="match status" value="1"/>
</dbReference>
<dbReference type="GO" id="GO:0016887">
    <property type="term" value="F:ATP hydrolysis activity"/>
    <property type="evidence" value="ECO:0007669"/>
    <property type="project" value="InterPro"/>
</dbReference>
<dbReference type="AlphaFoldDB" id="A0A2S8SVE7"/>
<dbReference type="InterPro" id="IPR003395">
    <property type="entry name" value="RecF/RecN/SMC_N"/>
</dbReference>
<evidence type="ECO:0000256" key="2">
    <source>
        <dbReference type="ARBA" id="ARBA00022490"/>
    </source>
</evidence>
<feature type="binding site" evidence="7">
    <location>
        <begin position="32"/>
        <end position="39"/>
    </location>
    <ligand>
        <name>ATP</name>
        <dbReference type="ChEBI" id="CHEBI:30616"/>
    </ligand>
</feature>
<dbReference type="GO" id="GO:0016020">
    <property type="term" value="C:membrane"/>
    <property type="evidence" value="ECO:0007669"/>
    <property type="project" value="InterPro"/>
</dbReference>
<dbReference type="InterPro" id="IPR011890">
    <property type="entry name" value="SMC_prok"/>
</dbReference>
<comment type="function">
    <text evidence="7">Required for chromosome condensation and partitioning.</text>
</comment>
<keyword evidence="10" id="KW-1185">Reference proteome</keyword>
<accession>A0A2S8SVE7</accession>
<evidence type="ECO:0000313" key="10">
    <source>
        <dbReference type="Proteomes" id="UP000237684"/>
    </source>
</evidence>
<dbReference type="Proteomes" id="UP000237684">
    <property type="component" value="Unassembled WGS sequence"/>
</dbReference>
<dbReference type="Gene3D" id="3.30.70.1620">
    <property type="match status" value="1"/>
</dbReference>
<evidence type="ECO:0000256" key="1">
    <source>
        <dbReference type="ARBA" id="ARBA00004496"/>
    </source>
</evidence>
<dbReference type="GO" id="GO:0005524">
    <property type="term" value="F:ATP binding"/>
    <property type="evidence" value="ECO:0007669"/>
    <property type="project" value="UniProtKB-UniRule"/>
</dbReference>
<dbReference type="SUPFAM" id="SSF75553">
    <property type="entry name" value="Smc hinge domain"/>
    <property type="match status" value="1"/>
</dbReference>
<dbReference type="SUPFAM" id="SSF47661">
    <property type="entry name" value="t-snare proteins"/>
    <property type="match status" value="1"/>
</dbReference>
<sequence>MHLKKLQLFGFKSFADETTLEFGPGITAVVGPNGSGKSNIVDAMLWALGERSAKALRGNSATDVIFNGSGGRKPTGRCEVSLFFDNQSGTLPIHFEEVQVTRRLFRDGAGEYALGGSKCRLRDISDLFLDTGVGPDAGCIISQGEIDAILSAKPEDRRGLIEGAAGIQKYHARRTETRRRLEKVVIDLVRISDITSELEAQLEPLAGQAKLAREYDSLVSRLKELQLAVLSRDYENRVSRLEAAQQGQINSTAKVREGRIEIERLDRLESLTSRRLRELEERVETLSRDLTEAVSRLKGAEGELAVAKERRRALTETQEFQAREIGHLRARIVATSEQIAATTAELQRAQNENSGLNQAAAEAENKLGGANARLSEATRELQSVQSQIIEAMRAGQTRRESLAGGKAEIVALENRLFDLKKLASEGESERETLETLQLESQKILAELKSRFADDSLLQSARKNLENVRQSAQNAAQNQNVLRENRARIQSRAGALRELEDSLEGFQGGTRAILQAVSRGQLSNDYTPIADAIRAPADLELAIEVALGGNVNNLICEDNERAKSGIEWLKNNRAGRATFLPLSALRPSFLSDRTLDVLHDRAVVGLANELVECKKEHERAVDHLLSRFIIVETLDDAIRLSKKCESGARLVSLEGEVVLPAGAITGGQGRQKSSGLLARKRELDEIEAKIAAIETEIEKSGATIQSTTVEIAARENELRIVVEAHNEVRNQIARQEREVETAARDLNKNKSQREAVASQIRASQAALELKVEAQIGAGQLAGNDEERARILEVAVEGARAIAAGRQSEKDAIAGEVAEVRAQFGATLERLNSMRRSLVELEKAARDGAEQIRVKQSQIDRAVGEDAQIVTREAALVSGLEEFQMRRAALDAELETARLERGLSLEKLSQTAIELKTTRDYLHQSEEEMHRLEVRIASLQAEMTDMERRFKEEFDLNPSAVLENLRAVAPETVAPKNASLAENEEAQADASFFVETEKSELSIPFNRRVALQEIEELSALIGGLGSVNLGAVAQFEAVKERLDFLVEQKTDLEVSRAELDAIIAEIDGRMREQFMRTFKALVIEFEATFTKVFDGGRTHLTLTDPDNLLETGIDLRVQMPGKAAQDISLLSGGERALTALSFLMAILRVRPAPFVILDEVDAPLDQSNVGRFTDLLREFTDQTQFIVITHNNGTMQAADVLYGVTQQEAGISTLMSVRLAAEEELESNRRVAVT</sequence>
<comment type="domain">
    <text evidence="7">Contains large globular domains required for ATP hydrolysis at each terminus and a third globular domain forming a flexible hinge near the middle of the molecule. These domains are separated by coiled-coil structures.</text>
</comment>
<name>A0A2S8SVE7_9BACT</name>
<comment type="caution">
    <text evidence="9">The sequence shown here is derived from an EMBL/GenBank/DDBJ whole genome shotgun (WGS) entry which is preliminary data.</text>
</comment>
<dbReference type="GO" id="GO:0005737">
    <property type="term" value="C:cytoplasm"/>
    <property type="evidence" value="ECO:0007669"/>
    <property type="project" value="UniProtKB-SubCell"/>
</dbReference>
<dbReference type="CDD" id="cd03278">
    <property type="entry name" value="ABC_SMC_barmotin"/>
    <property type="match status" value="1"/>
</dbReference>
<dbReference type="FunFam" id="3.40.50.300:FF:000901">
    <property type="entry name" value="Chromosome partition protein Smc"/>
    <property type="match status" value="1"/>
</dbReference>
<evidence type="ECO:0000256" key="4">
    <source>
        <dbReference type="ARBA" id="ARBA00022840"/>
    </source>
</evidence>
<dbReference type="EMBL" id="NIGF01000003">
    <property type="protein sequence ID" value="PQV64767.1"/>
    <property type="molecule type" value="Genomic_DNA"/>
</dbReference>
<evidence type="ECO:0000256" key="6">
    <source>
        <dbReference type="ARBA" id="ARBA00023125"/>
    </source>
</evidence>
<dbReference type="InterPro" id="IPR024704">
    <property type="entry name" value="SMC"/>
</dbReference>
<dbReference type="Gene3D" id="1.20.1060.20">
    <property type="match status" value="1"/>
</dbReference>
<dbReference type="NCBIfam" id="TIGR02168">
    <property type="entry name" value="SMC_prok_B"/>
    <property type="match status" value="1"/>
</dbReference>
<evidence type="ECO:0000259" key="8">
    <source>
        <dbReference type="SMART" id="SM00968"/>
    </source>
</evidence>
<feature type="domain" description="SMC hinge" evidence="8">
    <location>
        <begin position="522"/>
        <end position="640"/>
    </location>
</feature>
<keyword evidence="2 7" id="KW-0963">Cytoplasm</keyword>
<protein>
    <recommendedName>
        <fullName evidence="7">Chromosome partition protein Smc</fullName>
    </recommendedName>
</protein>
<feature type="coiled-coil region" evidence="7">
    <location>
        <begin position="675"/>
        <end position="751"/>
    </location>
</feature>
<keyword evidence="5 7" id="KW-0175">Coiled coil</keyword>
<reference evidence="9 10" key="1">
    <citation type="journal article" date="2018" name="Syst. Appl. Microbiol.">
        <title>Abditibacterium utsteinense sp. nov., the first cultivated member of candidate phylum FBP, isolated from ice-free Antarctic soil samples.</title>
        <authorList>
            <person name="Tahon G."/>
            <person name="Tytgat B."/>
            <person name="Lebbe L."/>
            <person name="Carlier A."/>
            <person name="Willems A."/>
        </authorList>
    </citation>
    <scope>NUCLEOTIDE SEQUENCE [LARGE SCALE GENOMIC DNA]</scope>
    <source>
        <strain evidence="9 10">LMG 29911</strain>
    </source>
</reference>
<dbReference type="SUPFAM" id="SSF52540">
    <property type="entry name" value="P-loop containing nucleoside triphosphate hydrolases"/>
    <property type="match status" value="1"/>
</dbReference>
<feature type="coiled-coil region" evidence="7">
    <location>
        <begin position="262"/>
        <end position="394"/>
    </location>
</feature>
<dbReference type="GO" id="GO:0030261">
    <property type="term" value="P:chromosome condensation"/>
    <property type="evidence" value="ECO:0007669"/>
    <property type="project" value="InterPro"/>
</dbReference>
<keyword evidence="3 7" id="KW-0547">Nucleotide-binding</keyword>